<sequence>MLTAAHTYPALGSYRITVVVDATGEVVTTPFVTAGLGFVPVGPTRVFDTRSGAPMAPSSTTRVRVAGINGIPADVAAVAVNLTATDTAAGGFLTAYVPGTVRPPTSNVNFVRGQTAPNFTVVAVSGGQIEVFNGSPGTTALVVDVLGVFTHAPGTAPNHGGLNRVLDTRNTGGPIAAGTSRSVKLADRGDVQAVVNLTVTAGSGSGYLVAHAGDAPRPATSNLNFGVNTTRSNLAIVRLAPDGTMRLHASATTHVLVDVVSLLEPSSSKGYVPITPVRTLDTRTDKAIPPGGEIQAYTFTDEMLEDPLSRHSIPLVTYTVTGPTSDGWLRHRSDVGGSGQWYNGAHLNFSPGETIANTVLPPHSHGSHPPFVLNSGLITNASGGTTHLVTDVLGYFA</sequence>
<organism evidence="1 2">
    <name type="scientific">Actinokineospora bangkokensis</name>
    <dbReference type="NCBI Taxonomy" id="1193682"/>
    <lineage>
        <taxon>Bacteria</taxon>
        <taxon>Bacillati</taxon>
        <taxon>Actinomycetota</taxon>
        <taxon>Actinomycetes</taxon>
        <taxon>Pseudonocardiales</taxon>
        <taxon>Pseudonocardiaceae</taxon>
        <taxon>Actinokineospora</taxon>
    </lineage>
</organism>
<accession>A0A1Q9LMR3</accession>
<keyword evidence="2" id="KW-1185">Reference proteome</keyword>
<comment type="caution">
    <text evidence="1">The sequence shown here is derived from an EMBL/GenBank/DDBJ whole genome shotgun (WGS) entry which is preliminary data.</text>
</comment>
<reference evidence="1 2" key="1">
    <citation type="submission" date="2016-10" db="EMBL/GenBank/DDBJ databases">
        <title>The Draft Genome Sequence of Actinokineospora bangkokensis 44EHWT reveals the biosynthetic pathway of antifungal compounds Thailandins with unusual extender unit butylmalonyl-CoA.</title>
        <authorList>
            <person name="Greule A."/>
            <person name="Intra B."/>
            <person name="Flemming S."/>
            <person name="Rommel M.G."/>
            <person name="Panbangred W."/>
            <person name="Bechthold A."/>
        </authorList>
    </citation>
    <scope>NUCLEOTIDE SEQUENCE [LARGE SCALE GENOMIC DNA]</scope>
    <source>
        <strain evidence="1 2">44EHW</strain>
    </source>
</reference>
<evidence type="ECO:0000313" key="2">
    <source>
        <dbReference type="Proteomes" id="UP000186040"/>
    </source>
</evidence>
<dbReference type="AlphaFoldDB" id="A0A1Q9LMR3"/>
<gene>
    <name evidence="1" type="ORF">BJP25_17560</name>
</gene>
<protein>
    <recommendedName>
        <fullName evidence="3">PKD domain-containing protein</fullName>
    </recommendedName>
</protein>
<dbReference type="Proteomes" id="UP000186040">
    <property type="component" value="Unassembled WGS sequence"/>
</dbReference>
<evidence type="ECO:0000313" key="1">
    <source>
        <dbReference type="EMBL" id="OLR93289.1"/>
    </source>
</evidence>
<evidence type="ECO:0008006" key="3">
    <source>
        <dbReference type="Google" id="ProtNLM"/>
    </source>
</evidence>
<dbReference type="STRING" id="1193682.BJP25_17560"/>
<proteinExistence type="predicted"/>
<dbReference type="EMBL" id="MKQR01000011">
    <property type="protein sequence ID" value="OLR93289.1"/>
    <property type="molecule type" value="Genomic_DNA"/>
</dbReference>
<name>A0A1Q9LMR3_9PSEU</name>